<dbReference type="Pfam" id="PF04356">
    <property type="entry name" value="DUF489"/>
    <property type="match status" value="1"/>
</dbReference>
<dbReference type="GO" id="GO:0005737">
    <property type="term" value="C:cytoplasm"/>
    <property type="evidence" value="ECO:0007669"/>
    <property type="project" value="UniProtKB-SubCell"/>
</dbReference>
<protein>
    <recommendedName>
        <fullName evidence="4">High frequency lysogenization protein HflD homolog</fullName>
    </recommendedName>
</protein>
<name>A0A451DDJ2_9GAMM</name>
<keyword evidence="3 4" id="KW-0472">Membrane</keyword>
<reference evidence="5 6" key="1">
    <citation type="submission" date="2019-02" db="EMBL/GenBank/DDBJ databases">
        <authorList>
            <person name="Manzano-Marin A."/>
            <person name="Manzano-Marin A."/>
        </authorList>
    </citation>
    <scope>NUCLEOTIDE SEQUENCE [LARGE SCALE GENOMIC DNA]</scope>
    <source>
        <strain evidence="5 6">ErCilaricifoliae</strain>
    </source>
</reference>
<dbReference type="InterPro" id="IPR035932">
    <property type="entry name" value="HflD-like_sf"/>
</dbReference>
<dbReference type="OrthoDB" id="9788031at2"/>
<evidence type="ECO:0000313" key="5">
    <source>
        <dbReference type="EMBL" id="VFP84553.1"/>
    </source>
</evidence>
<organism evidence="5 6">
    <name type="scientific">Candidatus Erwinia haradaeae</name>
    <dbReference type="NCBI Taxonomy" id="1922217"/>
    <lineage>
        <taxon>Bacteria</taxon>
        <taxon>Pseudomonadati</taxon>
        <taxon>Pseudomonadota</taxon>
        <taxon>Gammaproteobacteria</taxon>
        <taxon>Enterobacterales</taxon>
        <taxon>Erwiniaceae</taxon>
        <taxon>Erwinia</taxon>
    </lineage>
</organism>
<dbReference type="EMBL" id="LR217720">
    <property type="protein sequence ID" value="VFP84553.1"/>
    <property type="molecule type" value="Genomic_DNA"/>
</dbReference>
<evidence type="ECO:0000256" key="1">
    <source>
        <dbReference type="ARBA" id="ARBA00022475"/>
    </source>
</evidence>
<evidence type="ECO:0000256" key="3">
    <source>
        <dbReference type="ARBA" id="ARBA00023136"/>
    </source>
</evidence>
<keyword evidence="1 4" id="KW-1003">Cell membrane</keyword>
<dbReference type="NCBIfam" id="NF001248">
    <property type="entry name" value="PRK00218.1-4"/>
    <property type="match status" value="1"/>
</dbReference>
<dbReference type="PANTHER" id="PTHR38100">
    <property type="entry name" value="HIGH FREQUENCY LYSOGENIZATION PROTEIN HFLD"/>
    <property type="match status" value="1"/>
</dbReference>
<dbReference type="RefSeq" id="WP_157989994.1">
    <property type="nucleotide sequence ID" value="NZ_LR217720.1"/>
</dbReference>
<evidence type="ECO:0000256" key="2">
    <source>
        <dbReference type="ARBA" id="ARBA00022490"/>
    </source>
</evidence>
<gene>
    <name evidence="4 5" type="primary">hflD</name>
    <name evidence="5" type="ORF">ERCILAFE3058_638</name>
</gene>
<dbReference type="Gene3D" id="1.10.3890.10">
    <property type="entry name" value="HflD-like"/>
    <property type="match status" value="1"/>
</dbReference>
<dbReference type="Proteomes" id="UP000294418">
    <property type="component" value="Chromosome"/>
</dbReference>
<accession>A0A451DDJ2</accession>
<dbReference type="PANTHER" id="PTHR38100:SF1">
    <property type="entry name" value="HIGH FREQUENCY LYSOGENIZATION PROTEIN HFLD"/>
    <property type="match status" value="1"/>
</dbReference>
<dbReference type="AlphaFoldDB" id="A0A451DDJ2"/>
<proteinExistence type="inferred from homology"/>
<dbReference type="NCBIfam" id="NF001246">
    <property type="entry name" value="PRK00218.1-2"/>
    <property type="match status" value="1"/>
</dbReference>
<comment type="subcellular location">
    <subcellularLocation>
        <location evidence="4">Cytoplasm</location>
    </subcellularLocation>
    <subcellularLocation>
        <location evidence="4">Cell membrane</location>
        <topology evidence="4">Peripheral membrane protein</topology>
        <orientation evidence="4">Cytoplasmic side</orientation>
    </subcellularLocation>
</comment>
<dbReference type="InterPro" id="IPR007451">
    <property type="entry name" value="HflD"/>
</dbReference>
<keyword evidence="2 4" id="KW-0963">Cytoplasm</keyword>
<dbReference type="GO" id="GO:0005886">
    <property type="term" value="C:plasma membrane"/>
    <property type="evidence" value="ECO:0007669"/>
    <property type="project" value="UniProtKB-SubCell"/>
</dbReference>
<dbReference type="SUPFAM" id="SSF101322">
    <property type="entry name" value="YcfC-like"/>
    <property type="match status" value="1"/>
</dbReference>
<evidence type="ECO:0000313" key="6">
    <source>
        <dbReference type="Proteomes" id="UP000294418"/>
    </source>
</evidence>
<comment type="similarity">
    <text evidence="4">Belongs to the HflD family.</text>
</comment>
<evidence type="ECO:0000256" key="4">
    <source>
        <dbReference type="HAMAP-Rule" id="MF_00695"/>
    </source>
</evidence>
<dbReference type="HAMAP" id="MF_00695">
    <property type="entry name" value="HflD_protein"/>
    <property type="match status" value="1"/>
</dbReference>
<sequence length="212" mass="23816">MTKKYYHITLALAGICQATYLVQQVARYGDCNIEALQTSLNSLLNLNPPSILDIFGKKESNLHYGLETLIGLLNGRSDQGLRAEVTQYTMSLMLLERKLQSTQGASRDLANRIHKLNTQYTNSTIELNVILGLMADIYLDVISPLGPRIQVMGSADILKNIQVQHKIRTLLLAGIRSVVLWQQVGGRRWQLMFLRNHLISQSKLILKLGCVD</sequence>